<dbReference type="PRINTS" id="PR00421">
    <property type="entry name" value="THIOREDOXIN"/>
</dbReference>
<evidence type="ECO:0000313" key="9">
    <source>
        <dbReference type="Proteomes" id="UP001237642"/>
    </source>
</evidence>
<dbReference type="NCBIfam" id="TIGR01068">
    <property type="entry name" value="thioredoxin"/>
    <property type="match status" value="1"/>
</dbReference>
<protein>
    <submittedName>
        <fullName evidence="8">Thioredoxin domain-containing protein</fullName>
    </submittedName>
</protein>
<dbReference type="GO" id="GO:0005737">
    <property type="term" value="C:cytoplasm"/>
    <property type="evidence" value="ECO:0007669"/>
    <property type="project" value="UniProtKB-SubCell"/>
</dbReference>
<keyword evidence="4" id="KW-1015">Disulfide bond</keyword>
<dbReference type="InterPro" id="IPR017937">
    <property type="entry name" value="Thioredoxin_CS"/>
</dbReference>
<evidence type="ECO:0000256" key="3">
    <source>
        <dbReference type="ARBA" id="ARBA00022982"/>
    </source>
</evidence>
<evidence type="ECO:0000256" key="1">
    <source>
        <dbReference type="ARBA" id="ARBA00004496"/>
    </source>
</evidence>
<accession>A0AAD8IFV4</accession>
<dbReference type="Gene3D" id="3.40.30.10">
    <property type="entry name" value="Glutaredoxin"/>
    <property type="match status" value="1"/>
</dbReference>
<evidence type="ECO:0000259" key="7">
    <source>
        <dbReference type="PROSITE" id="PS51352"/>
    </source>
</evidence>
<evidence type="ECO:0000256" key="4">
    <source>
        <dbReference type="ARBA" id="ARBA00023157"/>
    </source>
</evidence>
<keyword evidence="5" id="KW-0676">Redox-active center</keyword>
<reference evidence="8" key="2">
    <citation type="submission" date="2023-05" db="EMBL/GenBank/DDBJ databases">
        <authorList>
            <person name="Schelkunov M.I."/>
        </authorList>
    </citation>
    <scope>NUCLEOTIDE SEQUENCE</scope>
    <source>
        <strain evidence="8">Hsosn_3</strain>
        <tissue evidence="8">Leaf</tissue>
    </source>
</reference>
<keyword evidence="2" id="KW-0963">Cytoplasm</keyword>
<evidence type="ECO:0000256" key="5">
    <source>
        <dbReference type="ARBA" id="ARBA00023284"/>
    </source>
</evidence>
<feature type="domain" description="Thioredoxin" evidence="7">
    <location>
        <begin position="8"/>
        <end position="135"/>
    </location>
</feature>
<gene>
    <name evidence="8" type="ORF">POM88_021433</name>
</gene>
<evidence type="ECO:0000256" key="2">
    <source>
        <dbReference type="ARBA" id="ARBA00022490"/>
    </source>
</evidence>
<keyword evidence="9" id="KW-1185">Reference proteome</keyword>
<evidence type="ECO:0000256" key="6">
    <source>
        <dbReference type="ARBA" id="ARBA00038353"/>
    </source>
</evidence>
<proteinExistence type="inferred from homology"/>
<dbReference type="InterPro" id="IPR005746">
    <property type="entry name" value="Thioredoxin"/>
</dbReference>
<dbReference type="InterPro" id="IPR050620">
    <property type="entry name" value="Thioredoxin_H-type-like"/>
</dbReference>
<dbReference type="GO" id="GO:0015035">
    <property type="term" value="F:protein-disulfide reductase activity"/>
    <property type="evidence" value="ECO:0007669"/>
    <property type="project" value="InterPro"/>
</dbReference>
<dbReference type="EMBL" id="JAUIZM010000005">
    <property type="protein sequence ID" value="KAK1383698.1"/>
    <property type="molecule type" value="Genomic_DNA"/>
</dbReference>
<dbReference type="InterPro" id="IPR013766">
    <property type="entry name" value="Thioredoxin_domain"/>
</dbReference>
<dbReference type="CDD" id="cd02947">
    <property type="entry name" value="TRX_family"/>
    <property type="match status" value="1"/>
</dbReference>
<dbReference type="Pfam" id="PF00085">
    <property type="entry name" value="Thioredoxin"/>
    <property type="match status" value="1"/>
</dbReference>
<reference evidence="8" key="1">
    <citation type="submission" date="2023-02" db="EMBL/GenBank/DDBJ databases">
        <title>Genome of toxic invasive species Heracleum sosnowskyi carries increased number of genes despite the absence of recent whole-genome duplications.</title>
        <authorList>
            <person name="Schelkunov M."/>
            <person name="Shtratnikova V."/>
            <person name="Makarenko M."/>
            <person name="Klepikova A."/>
            <person name="Omelchenko D."/>
            <person name="Novikova G."/>
            <person name="Obukhova E."/>
            <person name="Bogdanov V."/>
            <person name="Penin A."/>
            <person name="Logacheva M."/>
        </authorList>
    </citation>
    <scope>NUCLEOTIDE SEQUENCE</scope>
    <source>
        <strain evidence="8">Hsosn_3</strain>
        <tissue evidence="8">Leaf</tissue>
    </source>
</reference>
<dbReference type="AlphaFoldDB" id="A0AAD8IFV4"/>
<dbReference type="InterPro" id="IPR036249">
    <property type="entry name" value="Thioredoxin-like_sf"/>
</dbReference>
<organism evidence="8 9">
    <name type="scientific">Heracleum sosnowskyi</name>
    <dbReference type="NCBI Taxonomy" id="360622"/>
    <lineage>
        <taxon>Eukaryota</taxon>
        <taxon>Viridiplantae</taxon>
        <taxon>Streptophyta</taxon>
        <taxon>Embryophyta</taxon>
        <taxon>Tracheophyta</taxon>
        <taxon>Spermatophyta</taxon>
        <taxon>Magnoliopsida</taxon>
        <taxon>eudicotyledons</taxon>
        <taxon>Gunneridae</taxon>
        <taxon>Pentapetalae</taxon>
        <taxon>asterids</taxon>
        <taxon>campanulids</taxon>
        <taxon>Apiales</taxon>
        <taxon>Apiaceae</taxon>
        <taxon>Apioideae</taxon>
        <taxon>apioid superclade</taxon>
        <taxon>Tordylieae</taxon>
        <taxon>Tordyliinae</taxon>
        <taxon>Heracleum</taxon>
    </lineage>
</organism>
<dbReference type="PROSITE" id="PS51352">
    <property type="entry name" value="THIOREDOXIN_2"/>
    <property type="match status" value="1"/>
</dbReference>
<keyword evidence="3" id="KW-0813">Transport</keyword>
<comment type="subcellular location">
    <subcellularLocation>
        <location evidence="1">Cytoplasm</location>
    </subcellularLocation>
</comment>
<dbReference type="PANTHER" id="PTHR10438:SF413">
    <property type="entry name" value="THIOREDOXIN H2"/>
    <property type="match status" value="1"/>
</dbReference>
<dbReference type="SUPFAM" id="SSF52833">
    <property type="entry name" value="Thioredoxin-like"/>
    <property type="match status" value="1"/>
</dbReference>
<evidence type="ECO:0000313" key="8">
    <source>
        <dbReference type="EMBL" id="KAK1383698.1"/>
    </source>
</evidence>
<dbReference type="Proteomes" id="UP001237642">
    <property type="component" value="Unassembled WGS sequence"/>
</dbReference>
<name>A0AAD8IFV4_9APIA</name>
<comment type="similarity">
    <text evidence="6">Belongs to the thioredoxin family. Plant H-type subfamily.</text>
</comment>
<dbReference type="PANTHER" id="PTHR10438">
    <property type="entry name" value="THIOREDOXIN"/>
    <property type="match status" value="1"/>
</dbReference>
<keyword evidence="3" id="KW-0249">Electron transport</keyword>
<dbReference type="FunFam" id="3.40.30.10:FF:000245">
    <property type="entry name" value="Thioredoxin"/>
    <property type="match status" value="1"/>
</dbReference>
<dbReference type="PROSITE" id="PS00194">
    <property type="entry name" value="THIOREDOXIN_1"/>
    <property type="match status" value="1"/>
</dbReference>
<comment type="caution">
    <text evidence="8">The sequence shown here is derived from an EMBL/GenBank/DDBJ whole genome shotgun (WGS) entry which is preliminary data.</text>
</comment>
<sequence length="141" mass="15528">MGGIVSGLLGGDASAAAAEYPSSSEPSRVLEFHSSQRWRLHFNSAKQSPKLMVIDFSAKWCGPCKMMEPALRAMADKYPNVDFIKIDVDELSDVAQEFGVQAMPTLVLMKQGKEVERIIGTKTAELESKITKHRELPKFAA</sequence>